<evidence type="ECO:0000256" key="1">
    <source>
        <dbReference type="SAM" id="MobiDB-lite"/>
    </source>
</evidence>
<keyword evidence="4" id="KW-1185">Reference proteome</keyword>
<proteinExistence type="predicted"/>
<evidence type="ECO:0000313" key="3">
    <source>
        <dbReference type="EMBL" id="QAB18739.1"/>
    </source>
</evidence>
<evidence type="ECO:0000313" key="2">
    <source>
        <dbReference type="EMBL" id="QAB18336.1"/>
    </source>
</evidence>
<dbReference type="EMBL" id="CP035037">
    <property type="protein sequence ID" value="QAB18336.1"/>
    <property type="molecule type" value="Genomic_DNA"/>
</dbReference>
<organism evidence="3 4">
    <name type="scientific">Leucobacter muris</name>
    <dbReference type="NCBI Taxonomy" id="1935379"/>
    <lineage>
        <taxon>Bacteria</taxon>
        <taxon>Bacillati</taxon>
        <taxon>Actinomycetota</taxon>
        <taxon>Actinomycetes</taxon>
        <taxon>Micrococcales</taxon>
        <taxon>Microbacteriaceae</taxon>
        <taxon>Leucobacter</taxon>
    </lineage>
</organism>
<gene>
    <name evidence="2" type="ORF">Leucomu_10775</name>
    <name evidence="3" type="ORF">Leucomu_13205</name>
</gene>
<evidence type="ECO:0008006" key="5">
    <source>
        <dbReference type="Google" id="ProtNLM"/>
    </source>
</evidence>
<evidence type="ECO:0000313" key="4">
    <source>
        <dbReference type="Proteomes" id="UP000285768"/>
    </source>
</evidence>
<dbReference type="Proteomes" id="UP000285768">
    <property type="component" value="Chromosome"/>
</dbReference>
<feature type="region of interest" description="Disordered" evidence="1">
    <location>
        <begin position="98"/>
        <end position="118"/>
    </location>
</feature>
<feature type="compositionally biased region" description="Polar residues" evidence="1">
    <location>
        <begin position="100"/>
        <end position="109"/>
    </location>
</feature>
<accession>A0ABX5QI14</accession>
<dbReference type="RefSeq" id="WP_128387227.1">
    <property type="nucleotide sequence ID" value="NZ_CP035037.1"/>
</dbReference>
<dbReference type="EMBL" id="CP035037">
    <property type="protein sequence ID" value="QAB18739.1"/>
    <property type="molecule type" value="Genomic_DNA"/>
</dbReference>
<sequence>MAMTIAGFQGTVSETQWAQIMTAVAQKYVLTSGDPVRSSGRTLLIDPRASVGAGVLVATDTITSVAVPAPTTGQWHLLVLRRTWGAARSAQYLLIPGATGPNSAQTAPPSTLPAGRNRSVGVVDDEPVAWVYARSGTTELQLWQMSAKPAGVIPGPWAFWDAAEQGPLSRAGIMTNPAAAWNATFGEIRLRVVNYDVPVEIDPTREKLQVTPLNTGNGYGFFSVASIAASSGGTTRVNGRYMQIGSAVERAVTILWRVVPLNR</sequence>
<reference evidence="3 4" key="1">
    <citation type="submission" date="2019-01" db="EMBL/GenBank/DDBJ databases">
        <title>Leucobacter muris sp. nov. isolated from the nose of a laboratory mouse.</title>
        <authorList>
            <person name="Benga L."/>
            <person name="Sproeer C."/>
            <person name="Schumann P."/>
            <person name="Verbarg S."/>
            <person name="Bunk B."/>
            <person name="Engelhardt E."/>
            <person name="Benten P.M."/>
            <person name="Sager M."/>
        </authorList>
    </citation>
    <scope>NUCLEOTIDE SEQUENCE [LARGE SCALE GENOMIC DNA]</scope>
    <source>
        <strain evidence="3 4">DSM 101948</strain>
    </source>
</reference>
<name>A0ABX5QI14_9MICO</name>
<protein>
    <recommendedName>
        <fullName evidence="5">Minor tail protein</fullName>
    </recommendedName>
</protein>